<reference evidence="2 3" key="1">
    <citation type="submission" date="2019-06" db="EMBL/GenBank/DDBJ databases">
        <title>Whole genome shotgun sequence of Glutamicibacter uratoxydans NBRC 15515.</title>
        <authorList>
            <person name="Hosoyama A."/>
            <person name="Uohara A."/>
            <person name="Ohji S."/>
            <person name="Ichikawa N."/>
        </authorList>
    </citation>
    <scope>NUCLEOTIDE SEQUENCE [LARGE SCALE GENOMIC DNA]</scope>
    <source>
        <strain evidence="2 3">NBRC 15515</strain>
    </source>
</reference>
<proteinExistence type="predicted"/>
<name>A0A4Y4DIQ6_GLUUR</name>
<dbReference type="EMBL" id="BJNY01000001">
    <property type="protein sequence ID" value="GED04507.1"/>
    <property type="molecule type" value="Genomic_DNA"/>
</dbReference>
<accession>A0A4Y4DIQ6</accession>
<feature type="chain" id="PRO_5039211659" description="DUF732 domain-containing protein" evidence="1">
    <location>
        <begin position="20"/>
        <end position="120"/>
    </location>
</feature>
<protein>
    <recommendedName>
        <fullName evidence="4">DUF732 domain-containing protein</fullName>
    </recommendedName>
</protein>
<keyword evidence="1" id="KW-0732">Signal</keyword>
<evidence type="ECO:0000313" key="2">
    <source>
        <dbReference type="EMBL" id="GED04507.1"/>
    </source>
</evidence>
<keyword evidence="3" id="KW-1185">Reference proteome</keyword>
<evidence type="ECO:0008006" key="4">
    <source>
        <dbReference type="Google" id="ProtNLM"/>
    </source>
</evidence>
<organism evidence="2 3">
    <name type="scientific">Glutamicibacter uratoxydans</name>
    <name type="common">Arthrobacter uratoxydans</name>
    <dbReference type="NCBI Taxonomy" id="43667"/>
    <lineage>
        <taxon>Bacteria</taxon>
        <taxon>Bacillati</taxon>
        <taxon>Actinomycetota</taxon>
        <taxon>Actinomycetes</taxon>
        <taxon>Micrococcales</taxon>
        <taxon>Micrococcaceae</taxon>
        <taxon>Glutamicibacter</taxon>
    </lineage>
</organism>
<dbReference type="RefSeq" id="WP_141360739.1">
    <property type="nucleotide sequence ID" value="NZ_BAAAJL010000007.1"/>
</dbReference>
<dbReference type="PROSITE" id="PS51257">
    <property type="entry name" value="PROKAR_LIPOPROTEIN"/>
    <property type="match status" value="1"/>
</dbReference>
<comment type="caution">
    <text evidence="2">The sequence shown here is derived from an EMBL/GenBank/DDBJ whole genome shotgun (WGS) entry which is preliminary data.</text>
</comment>
<sequence length="120" mass="13203">MKKLLAIGLGLGILSGVSACSIEPRMSEADVAFVNRLQGFGYKKNKDVMGALEFGQRVCGDLRSSDDPASRLAEYEQLLRDMGFGTVDRTLVMHATFQNLCTEFQPIAGKFKDARLPEGW</sequence>
<feature type="signal peptide" evidence="1">
    <location>
        <begin position="1"/>
        <end position="19"/>
    </location>
</feature>
<dbReference type="Proteomes" id="UP000316612">
    <property type="component" value="Unassembled WGS sequence"/>
</dbReference>
<evidence type="ECO:0000256" key="1">
    <source>
        <dbReference type="SAM" id="SignalP"/>
    </source>
</evidence>
<evidence type="ECO:0000313" key="3">
    <source>
        <dbReference type="Proteomes" id="UP000316612"/>
    </source>
</evidence>
<dbReference type="AlphaFoldDB" id="A0A4Y4DIQ6"/>
<gene>
    <name evidence="2" type="ORF">AUR04nite_00390</name>
</gene>